<dbReference type="InterPro" id="IPR036505">
    <property type="entry name" value="Amidase/PGRP_sf"/>
</dbReference>
<dbReference type="SMART" id="SM00644">
    <property type="entry name" value="Ami_2"/>
    <property type="match status" value="1"/>
</dbReference>
<comment type="catalytic activity">
    <reaction evidence="1">
        <text>Hydrolyzes the link between N-acetylmuramoyl residues and L-amino acid residues in certain cell-wall glycopeptides.</text>
        <dbReference type="EC" id="3.5.1.28"/>
    </reaction>
</comment>
<protein>
    <recommendedName>
        <fullName evidence="2">N-acetylmuramoyl-L-alanine amidase</fullName>
        <ecNumber evidence="2">3.5.1.28</ecNumber>
    </recommendedName>
</protein>
<sequence length="227" mass="25445">MTEEPVWHPSPNVGDRRDCAAPDMIVLHYTAMKTAEAARDRLCDPAAQVSAHYVVAEDGRTWQLVRETHRAWHAGAGAWGPVRDVNSHSIGIEIANTGAAPFPERQMVVVENLLRRVMARWRIAPERVVGHSDTAPGRKIDPGPRFDWRRLALQGVAVWPDDTGDPGQFLHDARRFGYDVDAVGEDVVLNAFRMRFRPGAKGPLEDEDRRLMHDLANRWPVAQVALV</sequence>
<dbReference type="Proteomes" id="UP000005713">
    <property type="component" value="Unassembled WGS sequence"/>
</dbReference>
<gene>
    <name evidence="6" type="ORF">SSE37_08933</name>
</gene>
<reference evidence="6 7" key="1">
    <citation type="submission" date="2006-06" db="EMBL/GenBank/DDBJ databases">
        <authorList>
            <person name="Moran M.A."/>
            <person name="Ferriera S."/>
            <person name="Johnson J."/>
            <person name="Kravitz S."/>
            <person name="Beeson K."/>
            <person name="Sutton G."/>
            <person name="Rogers Y.-H."/>
            <person name="Friedman R."/>
            <person name="Frazier M."/>
            <person name="Venter J.C."/>
        </authorList>
    </citation>
    <scope>NUCLEOTIDE SEQUENCE [LARGE SCALE GENOMIC DNA]</scope>
    <source>
        <strain evidence="6 7">E-37</strain>
    </source>
</reference>
<dbReference type="PANTHER" id="PTHR30417:SF1">
    <property type="entry name" value="N-ACETYLMURAMOYL-L-ALANINE AMIDASE AMID"/>
    <property type="match status" value="1"/>
</dbReference>
<evidence type="ECO:0000256" key="4">
    <source>
        <dbReference type="ARBA" id="ARBA00023316"/>
    </source>
</evidence>
<keyword evidence="3" id="KW-0378">Hydrolase</keyword>
<dbReference type="Pfam" id="PF01510">
    <property type="entry name" value="Amidase_2"/>
    <property type="match status" value="1"/>
</dbReference>
<organism evidence="6 7">
    <name type="scientific">Sagittula stellata (strain ATCC 700073 / DSM 11524 / E-37)</name>
    <dbReference type="NCBI Taxonomy" id="388399"/>
    <lineage>
        <taxon>Bacteria</taxon>
        <taxon>Pseudomonadati</taxon>
        <taxon>Pseudomonadota</taxon>
        <taxon>Alphaproteobacteria</taxon>
        <taxon>Rhodobacterales</taxon>
        <taxon>Roseobacteraceae</taxon>
        <taxon>Sagittula</taxon>
    </lineage>
</organism>
<dbReference type="PANTHER" id="PTHR30417">
    <property type="entry name" value="N-ACETYLMURAMOYL-L-ALANINE AMIDASE AMID"/>
    <property type="match status" value="1"/>
</dbReference>
<evidence type="ECO:0000259" key="5">
    <source>
        <dbReference type="SMART" id="SM00644"/>
    </source>
</evidence>
<dbReference type="EMBL" id="AAYA01000002">
    <property type="protein sequence ID" value="EBA09921.1"/>
    <property type="molecule type" value="Genomic_DNA"/>
</dbReference>
<evidence type="ECO:0000313" key="7">
    <source>
        <dbReference type="Proteomes" id="UP000005713"/>
    </source>
</evidence>
<dbReference type="GO" id="GO:0008745">
    <property type="term" value="F:N-acetylmuramoyl-L-alanine amidase activity"/>
    <property type="evidence" value="ECO:0007669"/>
    <property type="project" value="UniProtKB-EC"/>
</dbReference>
<evidence type="ECO:0000313" key="6">
    <source>
        <dbReference type="EMBL" id="EBA09921.1"/>
    </source>
</evidence>
<feature type="domain" description="N-acetylmuramoyl-L-alanine amidase" evidence="5">
    <location>
        <begin position="8"/>
        <end position="143"/>
    </location>
</feature>
<dbReference type="CDD" id="cd06583">
    <property type="entry name" value="PGRP"/>
    <property type="match status" value="1"/>
</dbReference>
<accession>A3JZL8</accession>
<dbReference type="InterPro" id="IPR051206">
    <property type="entry name" value="NAMLAA_amidase_2"/>
</dbReference>
<dbReference type="eggNOG" id="COG3023">
    <property type="taxonomic scope" value="Bacteria"/>
</dbReference>
<dbReference type="GO" id="GO:0009254">
    <property type="term" value="P:peptidoglycan turnover"/>
    <property type="evidence" value="ECO:0007669"/>
    <property type="project" value="TreeGrafter"/>
</dbReference>
<comment type="caution">
    <text evidence="6">The sequence shown here is derived from an EMBL/GenBank/DDBJ whole genome shotgun (WGS) entry which is preliminary data.</text>
</comment>
<evidence type="ECO:0000256" key="1">
    <source>
        <dbReference type="ARBA" id="ARBA00001561"/>
    </source>
</evidence>
<dbReference type="SUPFAM" id="SSF55846">
    <property type="entry name" value="N-acetylmuramoyl-L-alanine amidase-like"/>
    <property type="match status" value="1"/>
</dbReference>
<dbReference type="Gene3D" id="3.40.80.10">
    <property type="entry name" value="Peptidoglycan recognition protein-like"/>
    <property type="match status" value="1"/>
</dbReference>
<evidence type="ECO:0000256" key="2">
    <source>
        <dbReference type="ARBA" id="ARBA00011901"/>
    </source>
</evidence>
<name>A3JZL8_SAGS3</name>
<dbReference type="OrthoDB" id="9794842at2"/>
<evidence type="ECO:0000256" key="3">
    <source>
        <dbReference type="ARBA" id="ARBA00022801"/>
    </source>
</evidence>
<dbReference type="RefSeq" id="WP_005856247.1">
    <property type="nucleotide sequence ID" value="NZ_AAYA01000002.1"/>
</dbReference>
<keyword evidence="7" id="KW-1185">Reference proteome</keyword>
<dbReference type="GO" id="GO:0019867">
    <property type="term" value="C:outer membrane"/>
    <property type="evidence" value="ECO:0007669"/>
    <property type="project" value="TreeGrafter"/>
</dbReference>
<dbReference type="InterPro" id="IPR002502">
    <property type="entry name" value="Amidase_domain"/>
</dbReference>
<dbReference type="GO" id="GO:0071555">
    <property type="term" value="P:cell wall organization"/>
    <property type="evidence" value="ECO:0007669"/>
    <property type="project" value="UniProtKB-KW"/>
</dbReference>
<dbReference type="AlphaFoldDB" id="A3JZL8"/>
<dbReference type="EC" id="3.5.1.28" evidence="2"/>
<proteinExistence type="predicted"/>
<dbReference type="GO" id="GO:0009253">
    <property type="term" value="P:peptidoglycan catabolic process"/>
    <property type="evidence" value="ECO:0007669"/>
    <property type="project" value="InterPro"/>
</dbReference>
<keyword evidence="4" id="KW-0961">Cell wall biogenesis/degradation</keyword>